<dbReference type="KEGG" id="dal:Dalk_1249"/>
<gene>
    <name evidence="3" type="ordered locus">Dalk_1249</name>
</gene>
<dbReference type="RefSeq" id="WP_012610388.1">
    <property type="nucleotide sequence ID" value="NC_011768.1"/>
</dbReference>
<dbReference type="PROSITE" id="PS50012">
    <property type="entry name" value="RCC1_3"/>
    <property type="match status" value="4"/>
</dbReference>
<dbReference type="Proteomes" id="UP000000739">
    <property type="component" value="Chromosome"/>
</dbReference>
<dbReference type="PROSITE" id="PS00626">
    <property type="entry name" value="RCC1_2"/>
    <property type="match status" value="1"/>
</dbReference>
<dbReference type="AlphaFoldDB" id="B8F9K6"/>
<keyword evidence="1" id="KW-0677">Repeat</keyword>
<reference evidence="3 4" key="1">
    <citation type="journal article" date="2012" name="Environ. Microbiol.">
        <title>The genome sequence of Desulfatibacillum alkenivorans AK-01: a blueprint for anaerobic alkane oxidation.</title>
        <authorList>
            <person name="Callaghan A.V."/>
            <person name="Morris B.E."/>
            <person name="Pereira I.A."/>
            <person name="McInerney M.J."/>
            <person name="Austin R.N."/>
            <person name="Groves J.T."/>
            <person name="Kukor J.J."/>
            <person name="Suflita J.M."/>
            <person name="Young L.Y."/>
            <person name="Zylstra G.J."/>
            <person name="Wawrik B."/>
        </authorList>
    </citation>
    <scope>NUCLEOTIDE SEQUENCE [LARGE SCALE GENOMIC DNA]</scope>
    <source>
        <strain evidence="3 4">AK-01</strain>
    </source>
</reference>
<dbReference type="SUPFAM" id="SSF50985">
    <property type="entry name" value="RCC1/BLIP-II"/>
    <property type="match status" value="1"/>
</dbReference>
<evidence type="ECO:0000313" key="3">
    <source>
        <dbReference type="EMBL" id="ACL02952.1"/>
    </source>
</evidence>
<dbReference type="Gene3D" id="2.130.10.30">
    <property type="entry name" value="Regulator of chromosome condensation 1/beta-lactamase-inhibitor protein II"/>
    <property type="match status" value="1"/>
</dbReference>
<dbReference type="InterPro" id="IPR000408">
    <property type="entry name" value="Reg_chr_condens"/>
</dbReference>
<dbReference type="PANTHER" id="PTHR22872:SF2">
    <property type="entry name" value="INHIBITOR OF BRUTON TYROSINE KINASE"/>
    <property type="match status" value="1"/>
</dbReference>
<accession>B8F9K6</accession>
<proteinExistence type="predicted"/>
<feature type="domain" description="RCC1-like" evidence="2">
    <location>
        <begin position="52"/>
        <end position="261"/>
    </location>
</feature>
<evidence type="ECO:0000256" key="1">
    <source>
        <dbReference type="ARBA" id="ARBA00022737"/>
    </source>
</evidence>
<dbReference type="Pfam" id="PF25390">
    <property type="entry name" value="WD40_RLD"/>
    <property type="match status" value="1"/>
</dbReference>
<dbReference type="HOGENOM" id="CLU_939156_0_0_7"/>
<dbReference type="InterPro" id="IPR058923">
    <property type="entry name" value="RCC1-like_dom"/>
</dbReference>
<dbReference type="InterPro" id="IPR051625">
    <property type="entry name" value="Signaling_Regulatory_Domain"/>
</dbReference>
<dbReference type="EMBL" id="CP001322">
    <property type="protein sequence ID" value="ACL02952.1"/>
    <property type="molecule type" value="Genomic_DNA"/>
</dbReference>
<protein>
    <submittedName>
        <fullName evidence="3">Regulator of chromosome condensation RCC1</fullName>
    </submittedName>
</protein>
<name>B8F9K6_DESAL</name>
<evidence type="ECO:0000313" key="4">
    <source>
        <dbReference type="Proteomes" id="UP000000739"/>
    </source>
</evidence>
<dbReference type="eggNOG" id="COG5184">
    <property type="taxonomic scope" value="Bacteria"/>
</dbReference>
<keyword evidence="4" id="KW-1185">Reference proteome</keyword>
<evidence type="ECO:0000259" key="2">
    <source>
        <dbReference type="Pfam" id="PF25390"/>
    </source>
</evidence>
<dbReference type="PRINTS" id="PR00633">
    <property type="entry name" value="RCCNDNSATION"/>
</dbReference>
<dbReference type="InterPro" id="IPR009091">
    <property type="entry name" value="RCC1/BLIP-II"/>
</dbReference>
<organism evidence="3 4">
    <name type="scientific">Desulfatibacillum aliphaticivorans</name>
    <dbReference type="NCBI Taxonomy" id="218208"/>
    <lineage>
        <taxon>Bacteria</taxon>
        <taxon>Pseudomonadati</taxon>
        <taxon>Thermodesulfobacteriota</taxon>
        <taxon>Desulfobacteria</taxon>
        <taxon>Desulfobacterales</taxon>
        <taxon>Desulfatibacillaceae</taxon>
        <taxon>Desulfatibacillum</taxon>
    </lineage>
</organism>
<sequence>MPLPDSAARIVAAPIRFTFIILLLGVLLPVFFLAAPYPVFAADSGCNFTGSMLAAGLEHSLALKQDGTVWAWGANGAGQLGLGDNLDRSGPEQVMVVSNIVSLAAGKYFSLALASDGAVWAWGGNNFGQLGLGDNKDCLTPSKTLVLSNVAALAGGDYHALAATQTGEVLAWGRNNSGQLGFVGDNADAPVRISGLDDVSAVAAGEYFSLALKNDGTVWAWGSNGNAQLGTGIAGDSIATPTAISVLSNITAIAAGKQFGLALAEDGPVRRNGHWRRVVSCYGGHPGRRLVDLGRE</sequence>
<dbReference type="PANTHER" id="PTHR22872">
    <property type="entry name" value="BTK-BINDING PROTEIN-RELATED"/>
    <property type="match status" value="1"/>
</dbReference>